<protein>
    <submittedName>
        <fullName evidence="3">Uncharacterized protein</fullName>
    </submittedName>
</protein>
<reference evidence="3" key="1">
    <citation type="journal article" date="2020" name="bioRxiv">
        <title>Comparative genomics of Chlamydomonas.</title>
        <authorList>
            <person name="Craig R.J."/>
            <person name="Hasan A.R."/>
            <person name="Ness R.W."/>
            <person name="Keightley P.D."/>
        </authorList>
    </citation>
    <scope>NUCLEOTIDE SEQUENCE</scope>
    <source>
        <strain evidence="3">CCAP 11/70</strain>
    </source>
</reference>
<evidence type="ECO:0000256" key="2">
    <source>
        <dbReference type="SAM" id="MobiDB-lite"/>
    </source>
</evidence>
<organism evidence="3 4">
    <name type="scientific">Edaphochlamys debaryana</name>
    <dbReference type="NCBI Taxonomy" id="47281"/>
    <lineage>
        <taxon>Eukaryota</taxon>
        <taxon>Viridiplantae</taxon>
        <taxon>Chlorophyta</taxon>
        <taxon>core chlorophytes</taxon>
        <taxon>Chlorophyceae</taxon>
        <taxon>CS clade</taxon>
        <taxon>Chlamydomonadales</taxon>
        <taxon>Chlamydomonadales incertae sedis</taxon>
        <taxon>Edaphochlamys</taxon>
    </lineage>
</organism>
<sequence>MLSRATLLQSARKGRRLPVRPVVAGTRTGSAKLRHDLLLNRTYNQGLLNIWRTARDDLLAGDDDRSDQPVYGPKGRMATYVDELWTNYQNVLTEAYALIDRARGAEQLNDELRGKRAQLQNSLERYRSQLRILGEDNKQYAAYQSTLFSMLADQGAEIEKLKSELADSKAELDANKAELVNSKRGLIWVETERNILTVLLGVQVTANLMNLMPDASHECLREYAKLYVGMPSRMALGDTNGGSYCHPEATYRIDDAIFRLNATLIKSGGVRTALITNAFTEFPPTAGSIPETVTGEMRLAPNPINPDPMCVTAIEKGVELAVTYQQKYLALHSGQGVGFPRRRPPPSPFTPENQPSGSKPGGSNSGGSDGPTDPRPHKKRSKECQAAAASAAAAVAAFMVEDSSEPESMAAE</sequence>
<gene>
    <name evidence="3" type="ORF">HYH03_001234</name>
</gene>
<evidence type="ECO:0000313" key="4">
    <source>
        <dbReference type="Proteomes" id="UP000612055"/>
    </source>
</evidence>
<dbReference type="EMBL" id="JAEHOE010000002">
    <property type="protein sequence ID" value="KAG2501453.1"/>
    <property type="molecule type" value="Genomic_DNA"/>
</dbReference>
<dbReference type="Proteomes" id="UP000612055">
    <property type="component" value="Unassembled WGS sequence"/>
</dbReference>
<feature type="region of interest" description="Disordered" evidence="2">
    <location>
        <begin position="335"/>
        <end position="387"/>
    </location>
</feature>
<feature type="coiled-coil region" evidence="1">
    <location>
        <begin position="102"/>
        <end position="178"/>
    </location>
</feature>
<dbReference type="AlphaFoldDB" id="A0A835YEY6"/>
<name>A0A835YEY6_9CHLO</name>
<keyword evidence="4" id="KW-1185">Reference proteome</keyword>
<accession>A0A835YEY6</accession>
<comment type="caution">
    <text evidence="3">The sequence shown here is derived from an EMBL/GenBank/DDBJ whole genome shotgun (WGS) entry which is preliminary data.</text>
</comment>
<feature type="compositionally biased region" description="Gly residues" evidence="2">
    <location>
        <begin position="359"/>
        <end position="369"/>
    </location>
</feature>
<proteinExistence type="predicted"/>
<dbReference type="SUPFAM" id="SSF58100">
    <property type="entry name" value="Bacterial hemolysins"/>
    <property type="match status" value="1"/>
</dbReference>
<evidence type="ECO:0000313" key="3">
    <source>
        <dbReference type="EMBL" id="KAG2501453.1"/>
    </source>
</evidence>
<keyword evidence="1" id="KW-0175">Coiled coil</keyword>
<evidence type="ECO:0000256" key="1">
    <source>
        <dbReference type="SAM" id="Coils"/>
    </source>
</evidence>